<keyword evidence="3" id="KW-1185">Reference proteome</keyword>
<proteinExistence type="predicted"/>
<dbReference type="RefSeq" id="WP_139133796.1">
    <property type="nucleotide sequence ID" value="NZ_FOFP01000001.1"/>
</dbReference>
<feature type="region of interest" description="Disordered" evidence="1">
    <location>
        <begin position="1"/>
        <end position="29"/>
    </location>
</feature>
<sequence>MRKVARLGLPTKTQKALDKKQQETNRRRAEDSLQVDAFWKNARNTLYIGKVLSTLKNMAGDRERCMYCSDSHGTDIEHFWPKAAYPEQMFCWPNLLLCCTECGRFKGERFPMENAQPLLIDPTAENPWNFLDFDPATGNVTARFDVAANDWSRRGNETVKALQLDRREAMTEGYKRTFRRLAKVIVDSTPAPNEQRLALQLTEADDHGLLGWCFSEIGKRTPPFNNFSAQHPAIWDSLAQRFS</sequence>
<accession>A0ABY1B0M1</accession>
<name>A0ABY1B0M1_9PSED</name>
<protein>
    <submittedName>
        <fullName evidence="2">TIGR02646 family protein</fullName>
    </submittedName>
</protein>
<organism evidence="2 3">
    <name type="scientific">Pseudomonas cuatrocienegasensis</name>
    <dbReference type="NCBI Taxonomy" id="543360"/>
    <lineage>
        <taxon>Bacteria</taxon>
        <taxon>Pseudomonadati</taxon>
        <taxon>Pseudomonadota</taxon>
        <taxon>Gammaproteobacteria</taxon>
        <taxon>Pseudomonadales</taxon>
        <taxon>Pseudomonadaceae</taxon>
        <taxon>Pseudomonas</taxon>
    </lineage>
</organism>
<feature type="compositionally biased region" description="Basic and acidic residues" evidence="1">
    <location>
        <begin position="15"/>
        <end position="29"/>
    </location>
</feature>
<gene>
    <name evidence="2" type="ORF">SAMN05216600_101181</name>
</gene>
<dbReference type="Gene3D" id="1.10.30.50">
    <property type="match status" value="1"/>
</dbReference>
<evidence type="ECO:0000313" key="3">
    <source>
        <dbReference type="Proteomes" id="UP000198512"/>
    </source>
</evidence>
<evidence type="ECO:0000313" key="2">
    <source>
        <dbReference type="EMBL" id="SEP64119.1"/>
    </source>
</evidence>
<reference evidence="2 3" key="1">
    <citation type="submission" date="2016-10" db="EMBL/GenBank/DDBJ databases">
        <authorList>
            <person name="Varghese N."/>
            <person name="Submissions S."/>
        </authorList>
    </citation>
    <scope>NUCLEOTIDE SEQUENCE [LARGE SCALE GENOMIC DNA]</scope>
    <source>
        <strain evidence="2 3">CIP 109853</strain>
    </source>
</reference>
<dbReference type="EMBL" id="FOFP01000001">
    <property type="protein sequence ID" value="SEP64119.1"/>
    <property type="molecule type" value="Genomic_DNA"/>
</dbReference>
<evidence type="ECO:0000256" key="1">
    <source>
        <dbReference type="SAM" id="MobiDB-lite"/>
    </source>
</evidence>
<dbReference type="Proteomes" id="UP000198512">
    <property type="component" value="Unassembled WGS sequence"/>
</dbReference>
<comment type="caution">
    <text evidence="2">The sequence shown here is derived from an EMBL/GenBank/DDBJ whole genome shotgun (WGS) entry which is preliminary data.</text>
</comment>